<dbReference type="Pfam" id="PF07992">
    <property type="entry name" value="Pyr_redox_2"/>
    <property type="match status" value="1"/>
</dbReference>
<evidence type="ECO:0000313" key="6">
    <source>
        <dbReference type="EMBL" id="MBB6037927.1"/>
    </source>
</evidence>
<dbReference type="Gene3D" id="3.50.50.100">
    <property type="match status" value="1"/>
</dbReference>
<dbReference type="EMBL" id="JACHGT010000014">
    <property type="protein sequence ID" value="MBB6037927.1"/>
    <property type="molecule type" value="Genomic_DNA"/>
</dbReference>
<gene>
    <name evidence="6" type="ORF">HNR73_005807</name>
</gene>
<dbReference type="PANTHER" id="PTHR43735:SF3">
    <property type="entry name" value="FERROPTOSIS SUPPRESSOR PROTEIN 1"/>
    <property type="match status" value="1"/>
</dbReference>
<evidence type="ECO:0000259" key="5">
    <source>
        <dbReference type="Pfam" id="PF07992"/>
    </source>
</evidence>
<evidence type="ECO:0000256" key="4">
    <source>
        <dbReference type="ARBA" id="ARBA00023002"/>
    </source>
</evidence>
<accession>A0A841FX50</accession>
<feature type="domain" description="FAD/NAD(P)-binding" evidence="5">
    <location>
        <begin position="1"/>
        <end position="262"/>
    </location>
</feature>
<reference evidence="6 7" key="1">
    <citation type="submission" date="2020-08" db="EMBL/GenBank/DDBJ databases">
        <title>Genomic Encyclopedia of Type Strains, Phase IV (KMG-IV): sequencing the most valuable type-strain genomes for metagenomic binning, comparative biology and taxonomic classification.</title>
        <authorList>
            <person name="Goeker M."/>
        </authorList>
    </citation>
    <scope>NUCLEOTIDE SEQUENCE [LARGE SCALE GENOMIC DNA]</scope>
    <source>
        <strain evidence="6 7">YIM 65646</strain>
    </source>
</reference>
<name>A0A841FX50_9ACTN</name>
<keyword evidence="3" id="KW-0274">FAD</keyword>
<dbReference type="InterPro" id="IPR036188">
    <property type="entry name" value="FAD/NAD-bd_sf"/>
</dbReference>
<keyword evidence="4" id="KW-0560">Oxidoreductase</keyword>
<dbReference type="GO" id="GO:0005737">
    <property type="term" value="C:cytoplasm"/>
    <property type="evidence" value="ECO:0007669"/>
    <property type="project" value="TreeGrafter"/>
</dbReference>
<evidence type="ECO:0000313" key="7">
    <source>
        <dbReference type="Proteomes" id="UP000548476"/>
    </source>
</evidence>
<evidence type="ECO:0000256" key="3">
    <source>
        <dbReference type="ARBA" id="ARBA00022827"/>
    </source>
</evidence>
<proteinExistence type="inferred from homology"/>
<dbReference type="PRINTS" id="PR00469">
    <property type="entry name" value="PNDRDTASEII"/>
</dbReference>
<comment type="caution">
    <text evidence="6">The sequence shown here is derived from an EMBL/GenBank/DDBJ whole genome shotgun (WGS) entry which is preliminary data.</text>
</comment>
<dbReference type="PANTHER" id="PTHR43735">
    <property type="entry name" value="APOPTOSIS-INDUCING FACTOR 1"/>
    <property type="match status" value="1"/>
</dbReference>
<dbReference type="GO" id="GO:0004174">
    <property type="term" value="F:electron-transferring-flavoprotein dehydrogenase activity"/>
    <property type="evidence" value="ECO:0007669"/>
    <property type="project" value="TreeGrafter"/>
</dbReference>
<comment type="similarity">
    <text evidence="1">Belongs to the FAD-dependent oxidoreductase family.</text>
</comment>
<dbReference type="Proteomes" id="UP000548476">
    <property type="component" value="Unassembled WGS sequence"/>
</dbReference>
<dbReference type="SUPFAM" id="SSF51905">
    <property type="entry name" value="FAD/NAD(P)-binding domain"/>
    <property type="match status" value="2"/>
</dbReference>
<dbReference type="InterPro" id="IPR023753">
    <property type="entry name" value="FAD/NAD-binding_dom"/>
</dbReference>
<keyword evidence="2" id="KW-0285">Flavoprotein</keyword>
<dbReference type="AlphaFoldDB" id="A0A841FX50"/>
<organism evidence="6 7">
    <name type="scientific">Phytomonospora endophytica</name>
    <dbReference type="NCBI Taxonomy" id="714109"/>
    <lineage>
        <taxon>Bacteria</taxon>
        <taxon>Bacillati</taxon>
        <taxon>Actinomycetota</taxon>
        <taxon>Actinomycetes</taxon>
        <taxon>Micromonosporales</taxon>
        <taxon>Micromonosporaceae</taxon>
        <taxon>Phytomonospora</taxon>
    </lineage>
</organism>
<dbReference type="PRINTS" id="PR00368">
    <property type="entry name" value="FADPNR"/>
</dbReference>
<dbReference type="GO" id="GO:0050660">
    <property type="term" value="F:flavin adenine dinucleotide binding"/>
    <property type="evidence" value="ECO:0007669"/>
    <property type="project" value="TreeGrafter"/>
</dbReference>
<keyword evidence="7" id="KW-1185">Reference proteome</keyword>
<evidence type="ECO:0000256" key="2">
    <source>
        <dbReference type="ARBA" id="ARBA00022630"/>
    </source>
</evidence>
<evidence type="ECO:0000256" key="1">
    <source>
        <dbReference type="ARBA" id="ARBA00006442"/>
    </source>
</evidence>
<sequence>MKVAVIGAGYAGMVAANRVAKKIKGAEITVINPRPDFVERVRLHQQIAATKQVATPLREILPGRVRTLVTTVDTIGDGVVRLAGGESAGFDFAFLAVGSTVRPLPGTLAVGEWESAERARTVLAAMPADGVVTVIGGGPTGIETASEIAAARPDLDVRLVGTAVAETFTGRARQRILDGLERLGVAIVNDGVAAAEPGSVRLRSGQEERSDLTLWAIVSGVPDLAARSGLAVDDSGRVIVDDFLRSVTDPRIFAVGDCAAVPGSRFACQCSVPQGGHAADNLARIVAGKSPARFSMRFVGRGVSLGRKDAVVQLTRRDDTLRDGYLAAKVAVAAKEAATRGASFGARTGFGGSW</sequence>
<protein>
    <submittedName>
        <fullName evidence="6">NADH dehydrogenase FAD-containing subunit</fullName>
    </submittedName>
</protein>
<dbReference type="RefSeq" id="WP_184790735.1">
    <property type="nucleotide sequence ID" value="NZ_BONT01000066.1"/>
</dbReference>